<evidence type="ECO:0000256" key="3">
    <source>
        <dbReference type="ARBA" id="ARBA00004630"/>
    </source>
</evidence>
<dbReference type="PANTHER" id="PTHR23292:SF14">
    <property type="entry name" value="FI16615P1-RELATED"/>
    <property type="match status" value="1"/>
</dbReference>
<sequence length="117" mass="12683">MEKNIPLEQAPPSYNSTQQQNSNLNQAQPLIVAQPQFVQVLPNVLGMVPSMATCPSCGVRRKTKVEFEPSTKTHLLAMLICLVGGICCCCIPYCSPTCQSAKHTCESCGAYVGTYKN</sequence>
<comment type="similarity">
    <text evidence="4">Belongs to the CDIP1/LITAF family.</text>
</comment>
<evidence type="ECO:0000256" key="2">
    <source>
        <dbReference type="ARBA" id="ARBA00004481"/>
    </source>
</evidence>
<feature type="region of interest" description="Disordered" evidence="8">
    <location>
        <begin position="1"/>
        <end position="21"/>
    </location>
</feature>
<accession>A0A9Q0BN54</accession>
<dbReference type="OrthoDB" id="5599753at2759"/>
<evidence type="ECO:0000259" key="9">
    <source>
        <dbReference type="PROSITE" id="PS51837"/>
    </source>
</evidence>
<dbReference type="PANTHER" id="PTHR23292">
    <property type="entry name" value="LIPOPOLYSACCHARIDE-INDUCED TUMOR NECROSIS FACTOR-ALPHA FACTOR"/>
    <property type="match status" value="1"/>
</dbReference>
<dbReference type="EMBL" id="JAMKOV010000012">
    <property type="protein sequence ID" value="KAI8037564.1"/>
    <property type="molecule type" value="Genomic_DNA"/>
</dbReference>
<dbReference type="PROSITE" id="PS51837">
    <property type="entry name" value="LITAF"/>
    <property type="match status" value="1"/>
</dbReference>
<feature type="domain" description="LITAF" evidence="9">
    <location>
        <begin position="33"/>
        <end position="117"/>
    </location>
</feature>
<evidence type="ECO:0000313" key="10">
    <source>
        <dbReference type="EMBL" id="KAI8037564.1"/>
    </source>
</evidence>
<dbReference type="AlphaFoldDB" id="A0A9Q0BN54"/>
<comment type="caution">
    <text evidence="10">The sequence shown here is derived from an EMBL/GenBank/DDBJ whole genome shotgun (WGS) entry which is preliminary data.</text>
</comment>
<organism evidence="10 11">
    <name type="scientific">Drosophila gunungcola</name>
    <name type="common">fruit fly</name>
    <dbReference type="NCBI Taxonomy" id="103775"/>
    <lineage>
        <taxon>Eukaryota</taxon>
        <taxon>Metazoa</taxon>
        <taxon>Ecdysozoa</taxon>
        <taxon>Arthropoda</taxon>
        <taxon>Hexapoda</taxon>
        <taxon>Insecta</taxon>
        <taxon>Pterygota</taxon>
        <taxon>Neoptera</taxon>
        <taxon>Endopterygota</taxon>
        <taxon>Diptera</taxon>
        <taxon>Brachycera</taxon>
        <taxon>Muscomorpha</taxon>
        <taxon>Ephydroidea</taxon>
        <taxon>Drosophilidae</taxon>
        <taxon>Drosophila</taxon>
        <taxon>Sophophora</taxon>
    </lineage>
</organism>
<evidence type="ECO:0000256" key="6">
    <source>
        <dbReference type="ARBA" id="ARBA00022833"/>
    </source>
</evidence>
<keyword evidence="7" id="KW-0472">Membrane</keyword>
<dbReference type="InterPro" id="IPR006629">
    <property type="entry name" value="LITAF"/>
</dbReference>
<dbReference type="GO" id="GO:0008270">
    <property type="term" value="F:zinc ion binding"/>
    <property type="evidence" value="ECO:0007669"/>
    <property type="project" value="TreeGrafter"/>
</dbReference>
<comment type="subcellular location">
    <subcellularLocation>
        <location evidence="2">Endosome membrane</location>
        <topology evidence="2">Peripheral membrane protein</topology>
    </subcellularLocation>
    <subcellularLocation>
        <location evidence="1">Late endosome membrane</location>
    </subcellularLocation>
    <subcellularLocation>
        <location evidence="3">Lysosome membrane</location>
        <topology evidence="3">Peripheral membrane protein</topology>
        <orientation evidence="3">Cytoplasmic side</orientation>
    </subcellularLocation>
</comment>
<keyword evidence="5" id="KW-0479">Metal-binding</keyword>
<dbReference type="SMART" id="SM00714">
    <property type="entry name" value="LITAF"/>
    <property type="match status" value="1"/>
</dbReference>
<protein>
    <recommendedName>
        <fullName evidence="9">LITAF domain-containing protein</fullName>
    </recommendedName>
</protein>
<dbReference type="Proteomes" id="UP001059596">
    <property type="component" value="Unassembled WGS sequence"/>
</dbReference>
<evidence type="ECO:0000256" key="8">
    <source>
        <dbReference type="SAM" id="MobiDB-lite"/>
    </source>
</evidence>
<dbReference type="GO" id="GO:0031902">
    <property type="term" value="C:late endosome membrane"/>
    <property type="evidence" value="ECO:0007669"/>
    <property type="project" value="UniProtKB-SubCell"/>
</dbReference>
<dbReference type="Pfam" id="PF10601">
    <property type="entry name" value="zf-LITAF-like"/>
    <property type="match status" value="1"/>
</dbReference>
<name>A0A9Q0BN54_9MUSC</name>
<gene>
    <name evidence="10" type="ORF">M5D96_009717</name>
</gene>
<proteinExistence type="inferred from homology"/>
<evidence type="ECO:0000313" key="11">
    <source>
        <dbReference type="Proteomes" id="UP001059596"/>
    </source>
</evidence>
<evidence type="ECO:0000256" key="7">
    <source>
        <dbReference type="ARBA" id="ARBA00023136"/>
    </source>
</evidence>
<reference evidence="10" key="1">
    <citation type="journal article" date="2023" name="Genome Biol. Evol.">
        <title>Long-read-based Genome Assembly of Drosophila gunungcola Reveals Fewer Chemosensory Genes in Flower-breeding Species.</title>
        <authorList>
            <person name="Negi A."/>
            <person name="Liao B.Y."/>
            <person name="Yeh S.D."/>
        </authorList>
    </citation>
    <scope>NUCLEOTIDE SEQUENCE</scope>
    <source>
        <strain evidence="10">Sukarami</strain>
    </source>
</reference>
<evidence type="ECO:0000256" key="4">
    <source>
        <dbReference type="ARBA" id="ARBA00005975"/>
    </source>
</evidence>
<keyword evidence="11" id="KW-1185">Reference proteome</keyword>
<dbReference type="GO" id="GO:0005765">
    <property type="term" value="C:lysosomal membrane"/>
    <property type="evidence" value="ECO:0007669"/>
    <property type="project" value="UniProtKB-SubCell"/>
</dbReference>
<keyword evidence="6" id="KW-0862">Zinc</keyword>
<feature type="compositionally biased region" description="Low complexity" evidence="8">
    <location>
        <begin position="11"/>
        <end position="21"/>
    </location>
</feature>
<evidence type="ECO:0000256" key="1">
    <source>
        <dbReference type="ARBA" id="ARBA00004414"/>
    </source>
</evidence>
<dbReference type="InterPro" id="IPR037519">
    <property type="entry name" value="LITAF_fam"/>
</dbReference>
<evidence type="ECO:0000256" key="5">
    <source>
        <dbReference type="ARBA" id="ARBA00022723"/>
    </source>
</evidence>